<feature type="compositionally biased region" description="Low complexity" evidence="1">
    <location>
        <begin position="643"/>
        <end position="653"/>
    </location>
</feature>
<feature type="region of interest" description="Disordered" evidence="1">
    <location>
        <begin position="208"/>
        <end position="233"/>
    </location>
</feature>
<feature type="compositionally biased region" description="Basic and acidic residues" evidence="1">
    <location>
        <begin position="1012"/>
        <end position="1023"/>
    </location>
</feature>
<gene>
    <name evidence="4" type="primary">LOC116949633</name>
</gene>
<feature type="compositionally biased region" description="Basic and acidic residues" evidence="1">
    <location>
        <begin position="616"/>
        <end position="628"/>
    </location>
</feature>
<feature type="region of interest" description="Disordered" evidence="1">
    <location>
        <begin position="683"/>
        <end position="726"/>
    </location>
</feature>
<keyword evidence="3" id="KW-1185">Reference proteome</keyword>
<name>A0AAJ7TU54_PETMA</name>
<feature type="region of interest" description="Disordered" evidence="1">
    <location>
        <begin position="391"/>
        <end position="456"/>
    </location>
</feature>
<feature type="region of interest" description="Disordered" evidence="1">
    <location>
        <begin position="26"/>
        <end position="50"/>
    </location>
</feature>
<protein>
    <submittedName>
        <fullName evidence="4">Protein KIAA0556-like isoform X1</fullName>
    </submittedName>
</protein>
<proteinExistence type="predicted"/>
<sequence>MRGAVRCLATAVGRLWASQMNSDKGRHGVLRCSEEEDEEDNDEEEEEETAAIAQPRDEGYCEWRLAREDGVDFSTRNDELLIDLQQRNRLLRKLRVKDPRQIELERLEQGFSIYLNGANADGKRVTRKVQLPPRNVWTAGPSRQDGDVTEGKTGRSRTAPGKCQRKGWQQSSVQLKTDGGQWVRVAGPVEYSEDFDLDADTTLDAEEAAVKDSRDNETESDASGEKHNGARKCEPQNKLLLTLTDVKALRKSLKFSLSTSISSNKPKEGVTAMDSDKNSSEDSIEEDLDGGSSTGSPGEPQAATALGRPSHHKGTADKPSAAAGVGSGELIVLEFAPAGARRERLLSAKRKADADSVVPTKAMLARSGPTVRAGTVIPASVAQDGRNVVLQSGSSKGVEQPLSASRRGVSQEADPTSRAQAVVQAVRTENQSLMTSTPTEKSVQANNSPSENDSVSKAVEKIQQMDLWQQKKLLKALGKLELSASAPSNDVRTPVSDASGSASPHMSALQVDPERPGASKAHGESSGTGTTGQGAREKTCGASQNSQQRSRKASISDEEMSMKDQLEKATGRRIASSEEPQQVPAWLEGADRRERTKKKKMLSKSKWKPPWLEGDVDLRGGSSDENRNKATASTSRVGEAVRSARSIHSSSSSGEERGTRDALCGDECSRGDIDLVSFLDAGPRRANRPLSGRRSALQTTKCTEAPMFSERSGGAERDSGGDTRARWAREQDRSLLESWNSLLKFDRTQKGRLPSLDLPDMEAAGPASQRSARLAEGSSFVDLDEREGPECHALAAGPPAVSQLPCCDTAEPFEIPELPYGRRLVINIRSTWGDGHYVGLNGLEVFTSTGAPAKVARIWAEPADVNVLPGYGNDPRVVSNLLDNVNRSRDDAHMWLAPFTVGGDHLVTLELAEPCHLAMLRVWNYNKSRVHVSRGARHLHIALDGREVFRGEIARASGTLMRDLEQFGDTILFTMDDSILEAMAAHDVTFTAASPDANGPATGVSGEGPGEEAERPRTAHVDSPEDVPDSPCVPNPSVERPTTRAGRGPNTGQKAASDETSTRLCGQYVGKCLKLSFSATWGDPHYLGLTGLEVMGPDGVTIPLQLAMLDAKPRDLNDLPEYTDDNRTLDKLIDGVNVTTSDEHMWLIPFAVGESHTLTVTLPMTQPLAGLRLWNYNKSAEDTYRGAKTVHVTVDGKAVSPPEGFLVRKGPGNCHFDFMQEVLFADVARRHGDGKSGVLKNRHKDQRAAVMERASMDYEAPLMPCGFLFQFQLLSSWGDPYYIGLNSLQFYNEEGDPIALTPKNIAAYPDSVNVLDRVSGDVRTPDKLVDGVTDGGDGRQAWLAPVLPGLVNRVYVMFDCPTTVSMIKLWNYSKTPQRGVKEFGLLVDDLLVYNGVLDAVSQAARGILPTCTGPTPYHTILFTDSADVLRRERHTVLRNRAEEQEVSLLNDNRILQSSKKTSSVDQALRPKTCLIERKVAGRKQR</sequence>
<dbReference type="KEGG" id="pmrn:116949633"/>
<feature type="region of interest" description="Disordered" evidence="1">
    <location>
        <begin position="753"/>
        <end position="776"/>
    </location>
</feature>
<evidence type="ECO:0000313" key="4">
    <source>
        <dbReference type="RefSeq" id="XP_032823051.1"/>
    </source>
</evidence>
<evidence type="ECO:0000259" key="2">
    <source>
        <dbReference type="Pfam" id="PF14652"/>
    </source>
</evidence>
<dbReference type="PANTHER" id="PTHR21534">
    <property type="entry name" value="KATANIN-INTERACTING PROTEIN"/>
    <property type="match status" value="1"/>
</dbReference>
<feature type="compositionally biased region" description="Acidic residues" evidence="1">
    <location>
        <begin position="34"/>
        <end position="49"/>
    </location>
</feature>
<accession>A0AAJ7TU54</accession>
<feature type="region of interest" description="Disordered" evidence="1">
    <location>
        <begin position="484"/>
        <end position="663"/>
    </location>
</feature>
<feature type="compositionally biased region" description="Basic and acidic residues" evidence="1">
    <location>
        <begin position="144"/>
        <end position="153"/>
    </location>
</feature>
<dbReference type="Pfam" id="PF14652">
    <property type="entry name" value="DUF4457"/>
    <property type="match status" value="2"/>
</dbReference>
<feature type="compositionally biased region" description="Polar residues" evidence="1">
    <location>
        <begin position="427"/>
        <end position="455"/>
    </location>
</feature>
<feature type="compositionally biased region" description="Polar residues" evidence="1">
    <location>
        <begin position="485"/>
        <end position="504"/>
    </location>
</feature>
<feature type="compositionally biased region" description="Basic and acidic residues" evidence="1">
    <location>
        <begin position="713"/>
        <end position="726"/>
    </location>
</feature>
<feature type="compositionally biased region" description="Basic and acidic residues" evidence="1">
    <location>
        <begin position="512"/>
        <end position="523"/>
    </location>
</feature>
<feature type="domain" description="KATNIP" evidence="2">
    <location>
        <begin position="1075"/>
        <end position="1399"/>
    </location>
</feature>
<dbReference type="InterPro" id="IPR027859">
    <property type="entry name" value="KATNIP_dom"/>
</dbReference>
<dbReference type="RefSeq" id="XP_032823051.1">
    <property type="nucleotide sequence ID" value="XM_032967160.1"/>
</dbReference>
<organism evidence="3 4">
    <name type="scientific">Petromyzon marinus</name>
    <name type="common">Sea lamprey</name>
    <dbReference type="NCBI Taxonomy" id="7757"/>
    <lineage>
        <taxon>Eukaryota</taxon>
        <taxon>Metazoa</taxon>
        <taxon>Chordata</taxon>
        <taxon>Craniata</taxon>
        <taxon>Vertebrata</taxon>
        <taxon>Cyclostomata</taxon>
        <taxon>Hyperoartia</taxon>
        <taxon>Petromyzontiformes</taxon>
        <taxon>Petromyzontidae</taxon>
        <taxon>Petromyzon</taxon>
    </lineage>
</organism>
<feature type="compositionally biased region" description="Basic residues" evidence="1">
    <location>
        <begin position="595"/>
        <end position="607"/>
    </location>
</feature>
<feature type="region of interest" description="Disordered" evidence="1">
    <location>
        <begin position="135"/>
        <end position="168"/>
    </location>
</feature>
<evidence type="ECO:0000313" key="3">
    <source>
        <dbReference type="Proteomes" id="UP001318040"/>
    </source>
</evidence>
<reference evidence="4" key="1">
    <citation type="submission" date="2025-08" db="UniProtKB">
        <authorList>
            <consortium name="RefSeq"/>
        </authorList>
    </citation>
    <scope>IDENTIFICATION</scope>
    <source>
        <tissue evidence="4">Sperm</tissue>
    </source>
</reference>
<evidence type="ECO:0000256" key="1">
    <source>
        <dbReference type="SAM" id="MobiDB-lite"/>
    </source>
</evidence>
<feature type="region of interest" description="Disordered" evidence="1">
    <location>
        <begin position="257"/>
        <end position="323"/>
    </location>
</feature>
<feature type="domain" description="KATNIP" evidence="2">
    <location>
        <begin position="826"/>
        <end position="982"/>
    </location>
</feature>
<dbReference type="PANTHER" id="PTHR21534:SF0">
    <property type="entry name" value="KATANIN-INTERACTING PROTEIN"/>
    <property type="match status" value="1"/>
</dbReference>
<dbReference type="Proteomes" id="UP001318040">
    <property type="component" value="Chromosome 37"/>
</dbReference>
<dbReference type="GeneID" id="116949633"/>
<feature type="region of interest" description="Disordered" evidence="1">
    <location>
        <begin position="993"/>
        <end position="1060"/>
    </location>
</feature>
<dbReference type="InterPro" id="IPR026704">
    <property type="entry name" value="KATNIP"/>
</dbReference>
<feature type="compositionally biased region" description="Basic and acidic residues" evidence="1">
    <location>
        <begin position="560"/>
        <end position="570"/>
    </location>
</feature>